<feature type="coiled-coil region" evidence="4">
    <location>
        <begin position="76"/>
        <end position="133"/>
    </location>
</feature>
<feature type="domain" description="BZIP" evidence="5">
    <location>
        <begin position="88"/>
        <end position="151"/>
    </location>
</feature>
<evidence type="ECO:0000256" key="3">
    <source>
        <dbReference type="ARBA" id="ARBA00023163"/>
    </source>
</evidence>
<evidence type="ECO:0000313" key="7">
    <source>
        <dbReference type="Proteomes" id="UP000030746"/>
    </source>
</evidence>
<dbReference type="PROSITE" id="PS00036">
    <property type="entry name" value="BZIP_BASIC"/>
    <property type="match status" value="1"/>
</dbReference>
<protein>
    <recommendedName>
        <fullName evidence="5">BZIP domain-containing protein</fullName>
    </recommendedName>
</protein>
<keyword evidence="1" id="KW-0805">Transcription regulation</keyword>
<dbReference type="SMART" id="SM00338">
    <property type="entry name" value="BRLZ"/>
    <property type="match status" value="1"/>
</dbReference>
<dbReference type="EMBL" id="KB202481">
    <property type="protein sequence ID" value="ESO90092.1"/>
    <property type="molecule type" value="Genomic_DNA"/>
</dbReference>
<dbReference type="RefSeq" id="XP_009059168.1">
    <property type="nucleotide sequence ID" value="XM_009060920.1"/>
</dbReference>
<dbReference type="OMA" id="KEELWCK"/>
<evidence type="ECO:0000313" key="6">
    <source>
        <dbReference type="EMBL" id="ESO90092.1"/>
    </source>
</evidence>
<organism evidence="6 7">
    <name type="scientific">Lottia gigantea</name>
    <name type="common">Giant owl limpet</name>
    <dbReference type="NCBI Taxonomy" id="225164"/>
    <lineage>
        <taxon>Eukaryota</taxon>
        <taxon>Metazoa</taxon>
        <taxon>Spiralia</taxon>
        <taxon>Lophotrochozoa</taxon>
        <taxon>Mollusca</taxon>
        <taxon>Gastropoda</taxon>
        <taxon>Patellogastropoda</taxon>
        <taxon>Lottioidea</taxon>
        <taxon>Lottiidae</taxon>
        <taxon>Lottia</taxon>
    </lineage>
</organism>
<evidence type="ECO:0000256" key="1">
    <source>
        <dbReference type="ARBA" id="ARBA00023015"/>
    </source>
</evidence>
<dbReference type="Pfam" id="PF00170">
    <property type="entry name" value="bZIP_1"/>
    <property type="match status" value="1"/>
</dbReference>
<evidence type="ECO:0000256" key="4">
    <source>
        <dbReference type="SAM" id="Coils"/>
    </source>
</evidence>
<dbReference type="GO" id="GO:0005634">
    <property type="term" value="C:nucleus"/>
    <property type="evidence" value="ECO:0007669"/>
    <property type="project" value="TreeGrafter"/>
</dbReference>
<sequence>MTAMCDFSDLLDDDCFTMTNNNTMSQNNQEENDVLSAAQLSLQTGSVMPILKQELRYSILVRRNSEGKSEVDTQPILNTSNELSEYEIEKKKRRREQNRKAAWRFRQKNRSKSSQLETDIQALVKENDKLRKIQNDLIIERDNLLDKMKEHFQICNFRPVGLQCDLNLLFSRH</sequence>
<dbReference type="CTD" id="20249395"/>
<dbReference type="SUPFAM" id="SSF57959">
    <property type="entry name" value="Leucine zipper domain"/>
    <property type="match status" value="1"/>
</dbReference>
<dbReference type="PROSITE" id="PS50217">
    <property type="entry name" value="BZIP"/>
    <property type="match status" value="1"/>
</dbReference>
<dbReference type="Gene3D" id="1.20.5.170">
    <property type="match status" value="1"/>
</dbReference>
<keyword evidence="4" id="KW-0175">Coiled coil</keyword>
<dbReference type="GO" id="GO:0000981">
    <property type="term" value="F:DNA-binding transcription factor activity, RNA polymerase II-specific"/>
    <property type="evidence" value="ECO:0007669"/>
    <property type="project" value="TreeGrafter"/>
</dbReference>
<dbReference type="AlphaFoldDB" id="V4A0A8"/>
<dbReference type="Proteomes" id="UP000030746">
    <property type="component" value="Unassembled WGS sequence"/>
</dbReference>
<evidence type="ECO:0000259" key="5">
    <source>
        <dbReference type="PROSITE" id="PS50217"/>
    </source>
</evidence>
<dbReference type="OrthoDB" id="2596881at2759"/>
<dbReference type="GeneID" id="20249395"/>
<dbReference type="PANTHER" id="PTHR23351">
    <property type="entry name" value="FOS TRANSCRIPTION FACTOR-RELATED"/>
    <property type="match status" value="1"/>
</dbReference>
<dbReference type="InterPro" id="IPR046347">
    <property type="entry name" value="bZIP_sf"/>
</dbReference>
<gene>
    <name evidence="6" type="ORF">LOTGIDRAFT_233902</name>
</gene>
<dbReference type="InterPro" id="IPR004827">
    <property type="entry name" value="bZIP"/>
</dbReference>
<dbReference type="InterPro" id="IPR000837">
    <property type="entry name" value="AP-1"/>
</dbReference>
<keyword evidence="3" id="KW-0804">Transcription</keyword>
<name>V4A0A8_LOTGI</name>
<reference evidence="6 7" key="1">
    <citation type="journal article" date="2013" name="Nature">
        <title>Insights into bilaterian evolution from three spiralian genomes.</title>
        <authorList>
            <person name="Simakov O."/>
            <person name="Marletaz F."/>
            <person name="Cho S.J."/>
            <person name="Edsinger-Gonzales E."/>
            <person name="Havlak P."/>
            <person name="Hellsten U."/>
            <person name="Kuo D.H."/>
            <person name="Larsson T."/>
            <person name="Lv J."/>
            <person name="Arendt D."/>
            <person name="Savage R."/>
            <person name="Osoegawa K."/>
            <person name="de Jong P."/>
            <person name="Grimwood J."/>
            <person name="Chapman J.A."/>
            <person name="Shapiro H."/>
            <person name="Aerts A."/>
            <person name="Otillar R.P."/>
            <person name="Terry A.Y."/>
            <person name="Boore J.L."/>
            <person name="Grigoriev I.V."/>
            <person name="Lindberg D.R."/>
            <person name="Seaver E.C."/>
            <person name="Weisblat D.A."/>
            <person name="Putnam N.H."/>
            <person name="Rokhsar D.S."/>
        </authorList>
    </citation>
    <scope>NUCLEOTIDE SEQUENCE [LARGE SCALE GENOMIC DNA]</scope>
</reference>
<dbReference type="KEGG" id="lgi:LOTGIDRAFT_233902"/>
<keyword evidence="2" id="KW-0238">DNA-binding</keyword>
<proteinExistence type="predicted"/>
<accession>V4A0A8</accession>
<dbReference type="HOGENOM" id="CLU_1549385_0_0_1"/>
<dbReference type="PANTHER" id="PTHR23351:SF24">
    <property type="entry name" value="ACTIVATING TRANSCRIPTION FACTOR 3-RELATED"/>
    <property type="match status" value="1"/>
</dbReference>
<evidence type="ECO:0000256" key="2">
    <source>
        <dbReference type="ARBA" id="ARBA00023125"/>
    </source>
</evidence>
<dbReference type="GO" id="GO:0000978">
    <property type="term" value="F:RNA polymerase II cis-regulatory region sequence-specific DNA binding"/>
    <property type="evidence" value="ECO:0007669"/>
    <property type="project" value="TreeGrafter"/>
</dbReference>
<keyword evidence="7" id="KW-1185">Reference proteome</keyword>